<evidence type="ECO:0000313" key="9">
    <source>
        <dbReference type="Proteomes" id="UP000183567"/>
    </source>
</evidence>
<organism evidence="8 9">
    <name type="scientific">Rhizopogon vesiculosus</name>
    <dbReference type="NCBI Taxonomy" id="180088"/>
    <lineage>
        <taxon>Eukaryota</taxon>
        <taxon>Fungi</taxon>
        <taxon>Dikarya</taxon>
        <taxon>Basidiomycota</taxon>
        <taxon>Agaricomycotina</taxon>
        <taxon>Agaricomycetes</taxon>
        <taxon>Agaricomycetidae</taxon>
        <taxon>Boletales</taxon>
        <taxon>Suillineae</taxon>
        <taxon>Rhizopogonaceae</taxon>
        <taxon>Rhizopogon</taxon>
    </lineage>
</organism>
<dbReference type="EMBL" id="LVVM01003359">
    <property type="protein sequence ID" value="OJA15064.1"/>
    <property type="molecule type" value="Genomic_DNA"/>
</dbReference>
<dbReference type="STRING" id="180088.A0A1J8QNS4"/>
<reference evidence="8 9" key="1">
    <citation type="submission" date="2016-03" db="EMBL/GenBank/DDBJ databases">
        <title>Comparative genomics of the ectomycorrhizal sister species Rhizopogon vinicolor and Rhizopogon vesiculosus (Basidiomycota: Boletales) reveals a divergence of the mating type B locus.</title>
        <authorList>
            <person name="Mujic A.B."/>
            <person name="Kuo A."/>
            <person name="Tritt A."/>
            <person name="Lipzen A."/>
            <person name="Chen C."/>
            <person name="Johnson J."/>
            <person name="Sharma A."/>
            <person name="Barry K."/>
            <person name="Grigoriev I.V."/>
            <person name="Spatafora J.W."/>
        </authorList>
    </citation>
    <scope>NUCLEOTIDE SEQUENCE [LARGE SCALE GENOMIC DNA]</scope>
    <source>
        <strain evidence="8 9">AM-OR11-056</strain>
    </source>
</reference>
<dbReference type="Proteomes" id="UP000183567">
    <property type="component" value="Unassembled WGS sequence"/>
</dbReference>
<dbReference type="PANTHER" id="PTHR42810:SF2">
    <property type="entry name" value="PURINE PERMEASE C1399.01C-RELATED"/>
    <property type="match status" value="1"/>
</dbReference>
<feature type="transmembrane region" description="Helical" evidence="7">
    <location>
        <begin position="99"/>
        <end position="117"/>
    </location>
</feature>
<feature type="transmembrane region" description="Helical" evidence="7">
    <location>
        <begin position="6"/>
        <end position="23"/>
    </location>
</feature>
<dbReference type="Pfam" id="PF00860">
    <property type="entry name" value="Xan_ur_permease"/>
    <property type="match status" value="1"/>
</dbReference>
<comment type="caution">
    <text evidence="8">The sequence shown here is derived from an EMBL/GenBank/DDBJ whole genome shotgun (WGS) entry which is preliminary data.</text>
</comment>
<feature type="transmembrane region" description="Helical" evidence="7">
    <location>
        <begin position="44"/>
        <end position="63"/>
    </location>
</feature>
<evidence type="ECO:0000256" key="5">
    <source>
        <dbReference type="ARBA" id="ARBA00022989"/>
    </source>
</evidence>
<keyword evidence="9" id="KW-1185">Reference proteome</keyword>
<keyword evidence="6 7" id="KW-0472">Membrane</keyword>
<feature type="transmembrane region" description="Helical" evidence="7">
    <location>
        <begin position="69"/>
        <end position="87"/>
    </location>
</feature>
<evidence type="ECO:0000256" key="6">
    <source>
        <dbReference type="ARBA" id="ARBA00023136"/>
    </source>
</evidence>
<evidence type="ECO:0008006" key="10">
    <source>
        <dbReference type="Google" id="ProtNLM"/>
    </source>
</evidence>
<gene>
    <name evidence="8" type="ORF">AZE42_12170</name>
</gene>
<dbReference type="GO" id="GO:0000324">
    <property type="term" value="C:fungal-type vacuole"/>
    <property type="evidence" value="ECO:0007669"/>
    <property type="project" value="TreeGrafter"/>
</dbReference>
<comment type="subcellular location">
    <subcellularLocation>
        <location evidence="1">Membrane</location>
        <topology evidence="1">Multi-pass membrane protein</topology>
    </subcellularLocation>
</comment>
<evidence type="ECO:0000313" key="8">
    <source>
        <dbReference type="EMBL" id="OJA15064.1"/>
    </source>
</evidence>
<keyword evidence="5 7" id="KW-1133">Transmembrane helix</keyword>
<sequence>AQSDGIGGFVSALFTVTPLSIFAQNNGVISVTRCANRAAGRWCCVFLILFGALGKLSGVFLAIPNPVLGGVTTFLFASVVVSGLRVLSFVQYTRRDRFILAAAMSFGVGDLLVPDIFDYLFDGVNNPNNGLQGLFESITILLSTPFLISGLVALTLNLLLPQDGSPKDEAEERVEVAQDLEVQMLDPERKL</sequence>
<feature type="transmembrane region" description="Helical" evidence="7">
    <location>
        <begin position="137"/>
        <end position="160"/>
    </location>
</feature>
<evidence type="ECO:0000256" key="3">
    <source>
        <dbReference type="ARBA" id="ARBA00022448"/>
    </source>
</evidence>
<dbReference type="GO" id="GO:0042907">
    <property type="term" value="F:xanthine transmembrane transporter activity"/>
    <property type="evidence" value="ECO:0007669"/>
    <property type="project" value="TreeGrafter"/>
</dbReference>
<dbReference type="AlphaFoldDB" id="A0A1J8QNS4"/>
<comment type="similarity">
    <text evidence="2">Belongs to the nucleobase:cation symporter-2 (NCS2) (TC 2.A.40) family.</text>
</comment>
<evidence type="ECO:0000256" key="2">
    <source>
        <dbReference type="ARBA" id="ARBA00008821"/>
    </source>
</evidence>
<dbReference type="GO" id="GO:0005886">
    <property type="term" value="C:plasma membrane"/>
    <property type="evidence" value="ECO:0007669"/>
    <property type="project" value="TreeGrafter"/>
</dbReference>
<dbReference type="InterPro" id="IPR006042">
    <property type="entry name" value="Xan_ur_permease"/>
</dbReference>
<proteinExistence type="inferred from homology"/>
<feature type="non-terminal residue" evidence="8">
    <location>
        <position position="1"/>
    </location>
</feature>
<evidence type="ECO:0000256" key="1">
    <source>
        <dbReference type="ARBA" id="ARBA00004141"/>
    </source>
</evidence>
<keyword evidence="4 7" id="KW-0812">Transmembrane</keyword>
<evidence type="ECO:0000256" key="7">
    <source>
        <dbReference type="SAM" id="Phobius"/>
    </source>
</evidence>
<protein>
    <recommendedName>
        <fullName evidence="10">Xanthine/uracil permease</fullName>
    </recommendedName>
</protein>
<dbReference type="PROSITE" id="PS01116">
    <property type="entry name" value="XANTH_URACIL_PERMASE"/>
    <property type="match status" value="1"/>
</dbReference>
<accession>A0A1J8QNS4</accession>
<dbReference type="OrthoDB" id="1641903at2759"/>
<evidence type="ECO:0000256" key="4">
    <source>
        <dbReference type="ARBA" id="ARBA00022692"/>
    </source>
</evidence>
<dbReference type="PANTHER" id="PTHR42810">
    <property type="entry name" value="PURINE PERMEASE C1399.01C-RELATED"/>
    <property type="match status" value="1"/>
</dbReference>
<keyword evidence="3" id="KW-0813">Transport</keyword>
<name>A0A1J8QNS4_9AGAM</name>
<dbReference type="InterPro" id="IPR006043">
    <property type="entry name" value="NCS2"/>
</dbReference>